<evidence type="ECO:0000313" key="1">
    <source>
        <dbReference type="EMBL" id="KAK7485671.1"/>
    </source>
</evidence>
<sequence>MEPEVAAVPDEGFAEIEVQEDEAMEVASSTSEQEVDEVLGGPKATVYFKDSNPGVQGRGIPKDEVEQIMQSEAYQRRISTCHLCGQCWYDGKFQPGCHECGGFPLTRICPVCDGQCGREWQRNVRLSHSFHEAHWDGICGLPPEMQRAFQIRKLTDSSEDTLSEGLQDLSTS</sequence>
<comment type="caution">
    <text evidence="1">The sequence shown here is derived from an EMBL/GenBank/DDBJ whole genome shotgun (WGS) entry which is preliminary data.</text>
</comment>
<reference evidence="1 2" key="1">
    <citation type="journal article" date="2023" name="Sci. Data">
        <title>Genome assembly of the Korean intertidal mud-creeper Batillaria attramentaria.</title>
        <authorList>
            <person name="Patra A.K."/>
            <person name="Ho P.T."/>
            <person name="Jun S."/>
            <person name="Lee S.J."/>
            <person name="Kim Y."/>
            <person name="Won Y.J."/>
        </authorList>
    </citation>
    <scope>NUCLEOTIDE SEQUENCE [LARGE SCALE GENOMIC DNA]</scope>
    <source>
        <strain evidence="1">Wonlab-2016</strain>
    </source>
</reference>
<organism evidence="1 2">
    <name type="scientific">Batillaria attramentaria</name>
    <dbReference type="NCBI Taxonomy" id="370345"/>
    <lineage>
        <taxon>Eukaryota</taxon>
        <taxon>Metazoa</taxon>
        <taxon>Spiralia</taxon>
        <taxon>Lophotrochozoa</taxon>
        <taxon>Mollusca</taxon>
        <taxon>Gastropoda</taxon>
        <taxon>Caenogastropoda</taxon>
        <taxon>Sorbeoconcha</taxon>
        <taxon>Cerithioidea</taxon>
        <taxon>Batillariidae</taxon>
        <taxon>Batillaria</taxon>
    </lineage>
</organism>
<keyword evidence="2" id="KW-1185">Reference proteome</keyword>
<dbReference type="AlphaFoldDB" id="A0ABD0KEX6"/>
<accession>A0ABD0KEX6</accession>
<evidence type="ECO:0000313" key="2">
    <source>
        <dbReference type="Proteomes" id="UP001519460"/>
    </source>
</evidence>
<dbReference type="EMBL" id="JACVVK020000191">
    <property type="protein sequence ID" value="KAK7485671.1"/>
    <property type="molecule type" value="Genomic_DNA"/>
</dbReference>
<dbReference type="Proteomes" id="UP001519460">
    <property type="component" value="Unassembled WGS sequence"/>
</dbReference>
<gene>
    <name evidence="1" type="ORF">BaRGS_00023120</name>
</gene>
<name>A0ABD0KEX6_9CAEN</name>
<proteinExistence type="predicted"/>
<protein>
    <submittedName>
        <fullName evidence="1">Uncharacterized protein</fullName>
    </submittedName>
</protein>